<accession>A0A0F7TZ01</accession>
<sequence>MSAPVKVTFPSFMLQISGELYAPLAGAPDRKGAAVVISHPMTGVKEQTSADHARLLSKAGFYALTFDAGYQGESTGQPRGLEDPHQRAEDNKAAVTYLTTLDGKVDPSRIGVLGICASGGYTSYAARSLTAVSRHLLPQPASGVQAWPKGSHAELPPMFSSDISQIPEDADSFFKDAASYYGSQHGNHPRSDQKVPPASYDLMVSYDSFNFQHLISPRPLLMVAGSEAQTLHYSQNAVAAAREPKELLIVEEKNHFDLYDDLTVSGPKLVEFFGKNLLRPH</sequence>
<reference evidence="4" key="1">
    <citation type="journal article" date="2015" name="Genome Announc.">
        <title>Draft genome sequence of the fungus Penicillium brasilianum MG11.</title>
        <authorList>
            <person name="Horn F."/>
            <person name="Linde J."/>
            <person name="Mattern D.J."/>
            <person name="Walther G."/>
            <person name="Guthke R."/>
            <person name="Brakhage A.A."/>
            <person name="Valiante V."/>
        </authorList>
    </citation>
    <scope>NUCLEOTIDE SEQUENCE [LARGE SCALE GENOMIC DNA]</scope>
    <source>
        <strain evidence="4">MG11</strain>
    </source>
</reference>
<dbReference type="InterPro" id="IPR002925">
    <property type="entry name" value="Dienelactn_hydro"/>
</dbReference>
<feature type="domain" description="Dienelactone hydrolase" evidence="2">
    <location>
        <begin position="25"/>
        <end position="129"/>
    </location>
</feature>
<dbReference type="AlphaFoldDB" id="A0A0F7TZ01"/>
<protein>
    <recommendedName>
        <fullName evidence="2">Dienelactone hydrolase domain-containing protein</fullName>
    </recommendedName>
</protein>
<keyword evidence="4" id="KW-1185">Reference proteome</keyword>
<dbReference type="GO" id="GO:0017000">
    <property type="term" value="P:antibiotic biosynthetic process"/>
    <property type="evidence" value="ECO:0007669"/>
    <property type="project" value="UniProtKB-ARBA"/>
</dbReference>
<evidence type="ECO:0000313" key="3">
    <source>
        <dbReference type="EMBL" id="CEJ60252.1"/>
    </source>
</evidence>
<evidence type="ECO:0000259" key="2">
    <source>
        <dbReference type="Pfam" id="PF01738"/>
    </source>
</evidence>
<comment type="similarity">
    <text evidence="1">Belongs to the polyketide transferase af380 family.</text>
</comment>
<dbReference type="InterPro" id="IPR051411">
    <property type="entry name" value="Polyketide_trans_af380"/>
</dbReference>
<evidence type="ECO:0000313" key="4">
    <source>
        <dbReference type="Proteomes" id="UP000042958"/>
    </source>
</evidence>
<dbReference type="PANTHER" id="PTHR47751:SF1">
    <property type="entry name" value="SUPERFAMILY HYDROLASE, PUTATIVE (AFU_ORTHOLOGUE AFUA_2G16580)-RELATED"/>
    <property type="match status" value="1"/>
</dbReference>
<dbReference type="OrthoDB" id="2498029at2759"/>
<dbReference type="Proteomes" id="UP000042958">
    <property type="component" value="Unassembled WGS sequence"/>
</dbReference>
<dbReference type="EMBL" id="CDHK01000008">
    <property type="protein sequence ID" value="CEJ60252.1"/>
    <property type="molecule type" value="Genomic_DNA"/>
</dbReference>
<dbReference type="InterPro" id="IPR029058">
    <property type="entry name" value="AB_hydrolase_fold"/>
</dbReference>
<dbReference type="GO" id="GO:0072330">
    <property type="term" value="P:monocarboxylic acid biosynthetic process"/>
    <property type="evidence" value="ECO:0007669"/>
    <property type="project" value="UniProtKB-ARBA"/>
</dbReference>
<dbReference type="Pfam" id="PF01738">
    <property type="entry name" value="DLH"/>
    <property type="match status" value="1"/>
</dbReference>
<organism evidence="3 4">
    <name type="scientific">Penicillium brasilianum</name>
    <dbReference type="NCBI Taxonomy" id="104259"/>
    <lineage>
        <taxon>Eukaryota</taxon>
        <taxon>Fungi</taxon>
        <taxon>Dikarya</taxon>
        <taxon>Ascomycota</taxon>
        <taxon>Pezizomycotina</taxon>
        <taxon>Eurotiomycetes</taxon>
        <taxon>Eurotiomycetidae</taxon>
        <taxon>Eurotiales</taxon>
        <taxon>Aspergillaceae</taxon>
        <taxon>Penicillium</taxon>
    </lineage>
</organism>
<dbReference type="Gene3D" id="3.40.50.1820">
    <property type="entry name" value="alpha/beta hydrolase"/>
    <property type="match status" value="1"/>
</dbReference>
<dbReference type="PANTHER" id="PTHR47751">
    <property type="entry name" value="SUPERFAMILY HYDROLASE, PUTATIVE (AFU_ORTHOLOGUE AFUA_2G16580)-RELATED"/>
    <property type="match status" value="1"/>
</dbReference>
<dbReference type="GO" id="GO:0016787">
    <property type="term" value="F:hydrolase activity"/>
    <property type="evidence" value="ECO:0007669"/>
    <property type="project" value="InterPro"/>
</dbReference>
<dbReference type="SUPFAM" id="SSF53474">
    <property type="entry name" value="alpha/beta-Hydrolases"/>
    <property type="match status" value="1"/>
</dbReference>
<proteinExistence type="inferred from homology"/>
<name>A0A0F7TZ01_PENBI</name>
<gene>
    <name evidence="3" type="ORF">PMG11_08833</name>
</gene>
<evidence type="ECO:0000256" key="1">
    <source>
        <dbReference type="ARBA" id="ARBA00029464"/>
    </source>
</evidence>